<gene>
    <name evidence="2" type="ORF">DS837_09150</name>
</gene>
<sequence length="93" mass="9933">MTDDVDFDLSAFDGGERHPAPPLAPLGIEDPEPTVDAELEVVVSITPRGYLECAVGVKVTWERAAMSRREALLAACLVLIEDLKGGARNARTG</sequence>
<comment type="caution">
    <text evidence="2">The sequence shown here is derived from an EMBL/GenBank/DDBJ whole genome shotgun (WGS) entry which is preliminary data.</text>
</comment>
<dbReference type="RefSeq" id="WP_149164473.1">
    <property type="nucleotide sequence ID" value="NZ_QOKV01000004.1"/>
</dbReference>
<protein>
    <submittedName>
        <fullName evidence="2">Uncharacterized protein</fullName>
    </submittedName>
</protein>
<feature type="region of interest" description="Disordered" evidence="1">
    <location>
        <begin position="1"/>
        <end position="30"/>
    </location>
</feature>
<proteinExistence type="predicted"/>
<evidence type="ECO:0000313" key="2">
    <source>
        <dbReference type="EMBL" id="KAA0686616.1"/>
    </source>
</evidence>
<accession>A0A6L3B3H5</accession>
<organism evidence="2 3">
    <name type="scientific">Azospirillum brasilense</name>
    <dbReference type="NCBI Taxonomy" id="192"/>
    <lineage>
        <taxon>Bacteria</taxon>
        <taxon>Pseudomonadati</taxon>
        <taxon>Pseudomonadota</taxon>
        <taxon>Alphaproteobacteria</taxon>
        <taxon>Rhodospirillales</taxon>
        <taxon>Azospirillaceae</taxon>
        <taxon>Azospirillum</taxon>
    </lineage>
</organism>
<evidence type="ECO:0000256" key="1">
    <source>
        <dbReference type="SAM" id="MobiDB-lite"/>
    </source>
</evidence>
<dbReference type="AlphaFoldDB" id="A0A6L3B3H5"/>
<reference evidence="2 3" key="1">
    <citation type="submission" date="2018-07" db="EMBL/GenBank/DDBJ databases">
        <title>Genome sequence of Roseomonas fauriae ATCC 49958.</title>
        <authorList>
            <person name="Sant'Anna F.H."/>
            <person name="Baldani J.I."/>
            <person name="Zilli J.E."/>
            <person name="Reis V.M."/>
            <person name="Hartmann A."/>
            <person name="Cruz L."/>
            <person name="de Souza E.M."/>
            <person name="de Oliveira Pedrosa F."/>
            <person name="Passaglia L.M.P."/>
        </authorList>
    </citation>
    <scope>NUCLEOTIDE SEQUENCE [LARGE SCALE GENOMIC DNA]</scope>
    <source>
        <strain evidence="2 3">ATCC 49958</strain>
    </source>
</reference>
<evidence type="ECO:0000313" key="3">
    <source>
        <dbReference type="Proteomes" id="UP000476837"/>
    </source>
</evidence>
<name>A0A6L3B3H5_AZOBR</name>
<dbReference type="EMBL" id="QOKV01000004">
    <property type="protein sequence ID" value="KAA0686616.1"/>
    <property type="molecule type" value="Genomic_DNA"/>
</dbReference>
<dbReference type="Proteomes" id="UP000476837">
    <property type="component" value="Unassembled WGS sequence"/>
</dbReference>